<accession>A0A147BPJ4</accession>
<dbReference type="AlphaFoldDB" id="A0A147BPJ4"/>
<feature type="non-terminal residue" evidence="1">
    <location>
        <position position="1"/>
    </location>
</feature>
<dbReference type="EMBL" id="GEGO01002720">
    <property type="protein sequence ID" value="JAR92684.1"/>
    <property type="molecule type" value="Transcribed_RNA"/>
</dbReference>
<organism evidence="1">
    <name type="scientific">Ixodes ricinus</name>
    <name type="common">Common tick</name>
    <name type="synonym">Acarus ricinus</name>
    <dbReference type="NCBI Taxonomy" id="34613"/>
    <lineage>
        <taxon>Eukaryota</taxon>
        <taxon>Metazoa</taxon>
        <taxon>Ecdysozoa</taxon>
        <taxon>Arthropoda</taxon>
        <taxon>Chelicerata</taxon>
        <taxon>Arachnida</taxon>
        <taxon>Acari</taxon>
        <taxon>Parasitiformes</taxon>
        <taxon>Ixodida</taxon>
        <taxon>Ixodoidea</taxon>
        <taxon>Ixodidae</taxon>
        <taxon>Ixodinae</taxon>
        <taxon>Ixodes</taxon>
    </lineage>
</organism>
<name>A0A147BPJ4_IXORI</name>
<sequence>KATQHVVRQSGNLLLAPRVVLQTCHIAPIAAQHGRQLKCCLGMTAFGNKNSSNLSWTTCVALKLAELISGRQHDNIDSFDGRASSI</sequence>
<proteinExistence type="predicted"/>
<reference evidence="1" key="1">
    <citation type="journal article" date="2018" name="PLoS Negl. Trop. Dis.">
        <title>Sialome diversity of ticks revealed by RNAseq of single tick salivary glands.</title>
        <authorList>
            <person name="Perner J."/>
            <person name="Kropackova S."/>
            <person name="Kopacek P."/>
            <person name="Ribeiro J.M."/>
        </authorList>
    </citation>
    <scope>NUCLEOTIDE SEQUENCE</scope>
    <source>
        <strain evidence="1">Siblings of single egg batch collected in Ceske Budejovice</strain>
        <tissue evidence="1">Salivary glands</tissue>
    </source>
</reference>
<protein>
    <submittedName>
        <fullName evidence="1">Uncharacterized protein</fullName>
    </submittedName>
</protein>
<evidence type="ECO:0000313" key="1">
    <source>
        <dbReference type="EMBL" id="JAR92684.1"/>
    </source>
</evidence>